<keyword evidence="1" id="KW-0812">Transmembrane</keyword>
<sequence length="82" mass="9695">MAVWPSGLRRLTRNQFRSRAHVRIMQPSLHSFFASIKDPWTLPRSSIFTSQPIISVSIYIHLWLLTTHLFYHLFVNEFLGLI</sequence>
<proteinExistence type="predicted"/>
<evidence type="ECO:0000313" key="2">
    <source>
        <dbReference type="EMBL" id="KOS41096.1"/>
    </source>
</evidence>
<dbReference type="Proteomes" id="UP000037696">
    <property type="component" value="Unassembled WGS sequence"/>
</dbReference>
<feature type="transmembrane region" description="Helical" evidence="1">
    <location>
        <begin position="53"/>
        <end position="74"/>
    </location>
</feature>
<reference evidence="2 3" key="1">
    <citation type="submission" date="2015-08" db="EMBL/GenBank/DDBJ databases">
        <title>Genome sequencing of Penicillium nordicum.</title>
        <authorList>
            <person name="Nguyen H.D."/>
            <person name="Seifert K.A."/>
        </authorList>
    </citation>
    <scope>NUCLEOTIDE SEQUENCE [LARGE SCALE GENOMIC DNA]</scope>
    <source>
        <strain evidence="2 3">DAOMC 185683</strain>
    </source>
</reference>
<protein>
    <submittedName>
        <fullName evidence="2">Uncharacterized protein</fullName>
    </submittedName>
</protein>
<dbReference type="EMBL" id="LHQQ01000142">
    <property type="protein sequence ID" value="KOS41096.1"/>
    <property type="molecule type" value="Genomic_DNA"/>
</dbReference>
<organism evidence="2 3">
    <name type="scientific">Penicillium nordicum</name>
    <dbReference type="NCBI Taxonomy" id="229535"/>
    <lineage>
        <taxon>Eukaryota</taxon>
        <taxon>Fungi</taxon>
        <taxon>Dikarya</taxon>
        <taxon>Ascomycota</taxon>
        <taxon>Pezizomycotina</taxon>
        <taxon>Eurotiomycetes</taxon>
        <taxon>Eurotiomycetidae</taxon>
        <taxon>Eurotiales</taxon>
        <taxon>Aspergillaceae</taxon>
        <taxon>Penicillium</taxon>
    </lineage>
</organism>
<keyword evidence="1" id="KW-0472">Membrane</keyword>
<dbReference type="AlphaFoldDB" id="A0A0M8NX09"/>
<keyword evidence="3" id="KW-1185">Reference proteome</keyword>
<name>A0A0M8NX09_9EURO</name>
<evidence type="ECO:0000313" key="3">
    <source>
        <dbReference type="Proteomes" id="UP000037696"/>
    </source>
</evidence>
<keyword evidence="1" id="KW-1133">Transmembrane helix</keyword>
<comment type="caution">
    <text evidence="2">The sequence shown here is derived from an EMBL/GenBank/DDBJ whole genome shotgun (WGS) entry which is preliminary data.</text>
</comment>
<gene>
    <name evidence="2" type="ORF">ACN38_g8047</name>
</gene>
<accession>A0A0M8NX09</accession>
<evidence type="ECO:0000256" key="1">
    <source>
        <dbReference type="SAM" id="Phobius"/>
    </source>
</evidence>